<evidence type="ECO:0000256" key="1">
    <source>
        <dbReference type="ARBA" id="ARBA00023015"/>
    </source>
</evidence>
<gene>
    <name evidence="6" type="ORF">H1S06_12500</name>
</gene>
<dbReference type="GO" id="GO:0003700">
    <property type="term" value="F:DNA-binding transcription factor activity"/>
    <property type="evidence" value="ECO:0007669"/>
    <property type="project" value="InterPro"/>
</dbReference>
<dbReference type="AlphaFoldDB" id="A0A7W1WZU8"/>
<evidence type="ECO:0000313" key="6">
    <source>
        <dbReference type="EMBL" id="MBA4503179.1"/>
    </source>
</evidence>
<keyword evidence="2" id="KW-0238">DNA-binding</keyword>
<name>A0A7W1WZU8_9GAMM</name>
<evidence type="ECO:0000259" key="4">
    <source>
        <dbReference type="PROSITE" id="PS51071"/>
    </source>
</evidence>
<dbReference type="PANTHER" id="PTHR30514">
    <property type="entry name" value="GLUCOKINASE"/>
    <property type="match status" value="1"/>
</dbReference>
<dbReference type="InterPro" id="IPR009057">
    <property type="entry name" value="Homeodomain-like_sf"/>
</dbReference>
<dbReference type="InterPro" id="IPR036388">
    <property type="entry name" value="WH-like_DNA-bd_sf"/>
</dbReference>
<dbReference type="SUPFAM" id="SSF53697">
    <property type="entry name" value="SIS domain"/>
    <property type="match status" value="1"/>
</dbReference>
<dbReference type="GO" id="GO:0097367">
    <property type="term" value="F:carbohydrate derivative binding"/>
    <property type="evidence" value="ECO:0007669"/>
    <property type="project" value="InterPro"/>
</dbReference>
<keyword evidence="1" id="KW-0805">Transcription regulation</keyword>
<evidence type="ECO:0000256" key="2">
    <source>
        <dbReference type="ARBA" id="ARBA00023125"/>
    </source>
</evidence>
<dbReference type="CDD" id="cd05013">
    <property type="entry name" value="SIS_RpiR"/>
    <property type="match status" value="1"/>
</dbReference>
<evidence type="ECO:0000256" key="3">
    <source>
        <dbReference type="ARBA" id="ARBA00023163"/>
    </source>
</evidence>
<organism evidence="6 7">
    <name type="scientific">Marinobacterium marinum</name>
    <dbReference type="NCBI Taxonomy" id="2756129"/>
    <lineage>
        <taxon>Bacteria</taxon>
        <taxon>Pseudomonadati</taxon>
        <taxon>Pseudomonadota</taxon>
        <taxon>Gammaproteobacteria</taxon>
        <taxon>Oceanospirillales</taxon>
        <taxon>Oceanospirillaceae</taxon>
        <taxon>Marinobacterium</taxon>
    </lineage>
</organism>
<dbReference type="Gene3D" id="1.10.10.10">
    <property type="entry name" value="Winged helix-like DNA-binding domain superfamily/Winged helix DNA-binding domain"/>
    <property type="match status" value="1"/>
</dbReference>
<dbReference type="PANTHER" id="PTHR30514:SF18">
    <property type="entry name" value="RPIR-FAMILY TRANSCRIPTIONAL REGULATOR"/>
    <property type="match status" value="1"/>
</dbReference>
<protein>
    <submittedName>
        <fullName evidence="6">MurR/RpiR family transcriptional regulator</fullName>
    </submittedName>
</protein>
<evidence type="ECO:0000259" key="5">
    <source>
        <dbReference type="PROSITE" id="PS51464"/>
    </source>
</evidence>
<dbReference type="Gene3D" id="3.40.50.10490">
    <property type="entry name" value="Glucose-6-phosphate isomerase like protein, domain 1"/>
    <property type="match status" value="1"/>
</dbReference>
<dbReference type="InterPro" id="IPR046348">
    <property type="entry name" value="SIS_dom_sf"/>
</dbReference>
<dbReference type="SUPFAM" id="SSF46689">
    <property type="entry name" value="Homeodomain-like"/>
    <property type="match status" value="1"/>
</dbReference>
<keyword evidence="7" id="KW-1185">Reference proteome</keyword>
<sequence length="303" mass="33574">MKPDSAVRFPPTSLAELRKLPSLLKRGELELPMGKRLLNALCAMLDDPRLVATHSITELARATAISPASLTRLAKLLGFKGFVQFQGLFRHALAEPGRYYSAQATALINPNEELSAERRIKQHLETQLDNLAQSANRLSQDDLRQAAQLLARARRVRISGRRQSYGLAVMFSYMLGLIREQVSVVGAAGEGQAQALAELGSRDLLVMFGSEPYSRDSVMLAQVANQLQLPLLTLTDSHHSPLAQLAECSLISHNNSALYTNSMIATQFLAETLLLHTARLLGHQTVERLSRREELINRLNDEF</sequence>
<keyword evidence="3" id="KW-0804">Transcription</keyword>
<dbReference type="Pfam" id="PF01380">
    <property type="entry name" value="SIS"/>
    <property type="match status" value="1"/>
</dbReference>
<dbReference type="Proteomes" id="UP000538931">
    <property type="component" value="Unassembled WGS sequence"/>
</dbReference>
<feature type="domain" description="HTH rpiR-type" evidence="4">
    <location>
        <begin position="20"/>
        <end position="96"/>
    </location>
</feature>
<dbReference type="PROSITE" id="PS51464">
    <property type="entry name" value="SIS"/>
    <property type="match status" value="1"/>
</dbReference>
<dbReference type="RefSeq" id="WP_181740698.1">
    <property type="nucleotide sequence ID" value="NZ_JACEMT010000052.1"/>
</dbReference>
<dbReference type="InterPro" id="IPR035472">
    <property type="entry name" value="RpiR-like_SIS"/>
</dbReference>
<comment type="caution">
    <text evidence="6">The sequence shown here is derived from an EMBL/GenBank/DDBJ whole genome shotgun (WGS) entry which is preliminary data.</text>
</comment>
<dbReference type="PROSITE" id="PS51071">
    <property type="entry name" value="HTH_RPIR"/>
    <property type="match status" value="1"/>
</dbReference>
<dbReference type="EMBL" id="JACEMT010000052">
    <property type="protein sequence ID" value="MBA4503179.1"/>
    <property type="molecule type" value="Genomic_DNA"/>
</dbReference>
<proteinExistence type="predicted"/>
<feature type="domain" description="SIS" evidence="5">
    <location>
        <begin position="146"/>
        <end position="283"/>
    </location>
</feature>
<reference evidence="6 7" key="1">
    <citation type="submission" date="2020-07" db="EMBL/GenBank/DDBJ databases">
        <title>Bacterium isolated from marien macroalgae.</title>
        <authorList>
            <person name="Zhu K."/>
            <person name="Lu D."/>
            <person name="Du Z."/>
        </authorList>
    </citation>
    <scope>NUCLEOTIDE SEQUENCE [LARGE SCALE GENOMIC DNA]</scope>
    <source>
        <strain evidence="6 7">3-1745</strain>
    </source>
</reference>
<evidence type="ECO:0000313" key="7">
    <source>
        <dbReference type="Proteomes" id="UP000538931"/>
    </source>
</evidence>
<dbReference type="InterPro" id="IPR000281">
    <property type="entry name" value="HTH_RpiR"/>
</dbReference>
<dbReference type="Pfam" id="PF01418">
    <property type="entry name" value="HTH_6"/>
    <property type="match status" value="1"/>
</dbReference>
<dbReference type="GO" id="GO:0003677">
    <property type="term" value="F:DNA binding"/>
    <property type="evidence" value="ECO:0007669"/>
    <property type="project" value="UniProtKB-KW"/>
</dbReference>
<dbReference type="InterPro" id="IPR001347">
    <property type="entry name" value="SIS_dom"/>
</dbReference>
<accession>A0A7W1WZU8</accession>
<dbReference type="GO" id="GO:1901135">
    <property type="term" value="P:carbohydrate derivative metabolic process"/>
    <property type="evidence" value="ECO:0007669"/>
    <property type="project" value="InterPro"/>
</dbReference>
<dbReference type="InterPro" id="IPR047640">
    <property type="entry name" value="RpiR-like"/>
</dbReference>